<dbReference type="SUPFAM" id="SSF48576">
    <property type="entry name" value="Terpenoid synthases"/>
    <property type="match status" value="1"/>
</dbReference>
<proteinExistence type="predicted"/>
<dbReference type="Gene3D" id="1.10.600.10">
    <property type="entry name" value="Farnesyl Diphosphate Synthase"/>
    <property type="match status" value="1"/>
</dbReference>
<sequence>MSCSNFASEVPFTARLQGRTAKEKRFSFTGGIDFLSSGHTSATCHRSKPSTDTAKTLVAISPSYNKIRKQASTRSTKTAPRPHTGIPREKEAFNVSNPSPRDARTVSYSSTLPPAKPTTVPVFRYFKRAIMDRCTPKDKAEGGSYATFFRKVFSRSKAEPSEGKKGVAKLIIPEKPVLNGVGSDLRDLRFFLGNESLKICRQLCRIQDDDEKHIHVLSYRVGSLPFSVRQFDPEEAPHNLLLPSTIVENTADDEEQEMMKVFMQNFIAMLPAGCDKISRKANPSGLVFRLLPSPIIPSAARYLGAAFWLWLCAIDDQIEKLGQKDFEEAIEEIKRVFNSESPSDPESRVVQTSFALRDLVERTELHQPTFNDVDGSNWRRSFLDAIVEILYAFEGERPLLDQFEKGDEKVKLADWMVLRLVTISARPFMVLARASLGLQPTLSPAGNTIKSVLTGVSTRRGRSDSAQTFTPDIEWEEDVSRLEVLAQCAMGLENDILGWEKDHAEENILNSVEILFQVYQHRQSAMREMVLMHNYVVNQMCLLAETVLHKYPETAPNSAVSPTHTLFRVDAFRVPNSLPPLIQASGLASPTSPETSNVKLLQRVKSKVHRGDFDRDEAVSGQVQYVMILLGFVQGMAVWTSKAKRYAV</sequence>
<name>A0AAV9U0U4_9PEZI</name>
<gene>
    <name evidence="2" type="ORF">TWF696_002921</name>
</gene>
<dbReference type="InterPro" id="IPR008949">
    <property type="entry name" value="Isoprenoid_synthase_dom_sf"/>
</dbReference>
<evidence type="ECO:0000313" key="3">
    <source>
        <dbReference type="Proteomes" id="UP001375240"/>
    </source>
</evidence>
<dbReference type="Proteomes" id="UP001375240">
    <property type="component" value="Unassembled WGS sequence"/>
</dbReference>
<keyword evidence="3" id="KW-1185">Reference proteome</keyword>
<evidence type="ECO:0000313" key="2">
    <source>
        <dbReference type="EMBL" id="KAK6332902.1"/>
    </source>
</evidence>
<comment type="caution">
    <text evidence="2">The sequence shown here is derived from an EMBL/GenBank/DDBJ whole genome shotgun (WGS) entry which is preliminary data.</text>
</comment>
<accession>A0AAV9U0U4</accession>
<feature type="region of interest" description="Disordered" evidence="1">
    <location>
        <begin position="68"/>
        <end position="111"/>
    </location>
</feature>
<reference evidence="2 3" key="1">
    <citation type="submission" date="2019-10" db="EMBL/GenBank/DDBJ databases">
        <authorList>
            <person name="Palmer J.M."/>
        </authorList>
    </citation>
    <scope>NUCLEOTIDE SEQUENCE [LARGE SCALE GENOMIC DNA]</scope>
    <source>
        <strain evidence="2 3">TWF696</strain>
    </source>
</reference>
<evidence type="ECO:0000256" key="1">
    <source>
        <dbReference type="SAM" id="MobiDB-lite"/>
    </source>
</evidence>
<dbReference type="EMBL" id="JAVHNQ010000014">
    <property type="protein sequence ID" value="KAK6332902.1"/>
    <property type="molecule type" value="Genomic_DNA"/>
</dbReference>
<dbReference type="Pfam" id="PF19086">
    <property type="entry name" value="Terpene_syn_C_2"/>
    <property type="match status" value="1"/>
</dbReference>
<organism evidence="2 3">
    <name type="scientific">Orbilia brochopaga</name>
    <dbReference type="NCBI Taxonomy" id="3140254"/>
    <lineage>
        <taxon>Eukaryota</taxon>
        <taxon>Fungi</taxon>
        <taxon>Dikarya</taxon>
        <taxon>Ascomycota</taxon>
        <taxon>Pezizomycotina</taxon>
        <taxon>Orbiliomycetes</taxon>
        <taxon>Orbiliales</taxon>
        <taxon>Orbiliaceae</taxon>
        <taxon>Orbilia</taxon>
    </lineage>
</organism>
<dbReference type="AlphaFoldDB" id="A0AAV9U0U4"/>
<protein>
    <submittedName>
        <fullName evidence="2">Uncharacterized protein</fullName>
    </submittedName>
</protein>